<feature type="domain" description="Cyclic nucleotide-binding" evidence="3">
    <location>
        <begin position="1"/>
        <end position="68"/>
    </location>
</feature>
<evidence type="ECO:0000313" key="5">
    <source>
        <dbReference type="EMBL" id="MER6164095.1"/>
    </source>
</evidence>
<dbReference type="InterPro" id="IPR011006">
    <property type="entry name" value="CheY-like_superfamily"/>
</dbReference>
<name>A0ABV1SQU4_9ACTN</name>
<dbReference type="EMBL" id="JBEOZY010000004">
    <property type="protein sequence ID" value="MER6164095.1"/>
    <property type="molecule type" value="Genomic_DNA"/>
</dbReference>
<dbReference type="InterPro" id="IPR052754">
    <property type="entry name" value="NTPase_KAP_P-loop"/>
</dbReference>
<gene>
    <name evidence="5" type="ORF">ABT188_05810</name>
</gene>
<sequence length="588" mass="64632">MDFSLLNDEPVTEPGADLLGTGRAAGELARLLHDSRAATPFTLAVDAGWGMGKSTLMRLVQAELEQRRDVETVWYNAWTSSGADALEGLIKSVLMRFDRRFLRRAVQRVSERGTLVNAVGATLTVLGAPFGAAHLVDRFWTAMSVDASARNAMRDALRDLATEWAESAEHEPRRLLVVFLDDLDRCSEETVLAVCEAVKVYLDVPGLAFVIGCDRSALGPSGLLRDLGPAGSAFMEKVFQTSYRLPVPADAGVEAYVRHCAERSGLRELLDDDLVRLIADRSARNPRRIKRLINGFGLECALNPVWARFPPEAVLRTLLLQHLYGDFYRILVAGDGLYAHAAREFLDYRVARRVLSQWAPPDPEAWRTTTASVTGHGLAAPRPDAPDDWAAVLARLEEELPTVYPALARDLGFVHLVEEWMRLDQVDELVTQLQRGGAVSVPPRGGPGPDEEDAGGARPGREYAGIRVLWVDDHPHNNTDYVRYLTRRGADVVQAENGHTAERVLTTLPVDVLVSDVARGTGREVGFTDLARWRAAGTYDGPAVFFSGRVTPAREQRCRELDARIADGGTELLRYVDAAVADVRRSGA</sequence>
<proteinExistence type="predicted"/>
<evidence type="ECO:0000256" key="1">
    <source>
        <dbReference type="PROSITE-ProRule" id="PRU00169"/>
    </source>
</evidence>
<evidence type="ECO:0000259" key="4">
    <source>
        <dbReference type="PROSITE" id="PS50110"/>
    </source>
</evidence>
<organism evidence="5 6">
    <name type="scientific">Streptomyces violaceorubidus</name>
    <dbReference type="NCBI Taxonomy" id="284042"/>
    <lineage>
        <taxon>Bacteria</taxon>
        <taxon>Bacillati</taxon>
        <taxon>Actinomycetota</taxon>
        <taxon>Actinomycetes</taxon>
        <taxon>Kitasatosporales</taxon>
        <taxon>Streptomycetaceae</taxon>
        <taxon>Streptomyces</taxon>
    </lineage>
</organism>
<dbReference type="PANTHER" id="PTHR22674:SF6">
    <property type="entry name" value="NTPASE KAP FAMILY P-LOOP DOMAIN-CONTAINING PROTEIN 1"/>
    <property type="match status" value="1"/>
</dbReference>
<feature type="region of interest" description="Disordered" evidence="2">
    <location>
        <begin position="435"/>
        <end position="459"/>
    </location>
</feature>
<feature type="modified residue" description="4-aspartylphosphate" evidence="1">
    <location>
        <position position="516"/>
    </location>
</feature>
<feature type="domain" description="Response regulatory" evidence="4">
    <location>
        <begin position="467"/>
        <end position="581"/>
    </location>
</feature>
<dbReference type="Pfam" id="PF07693">
    <property type="entry name" value="KAP_NTPase"/>
    <property type="match status" value="1"/>
</dbReference>
<dbReference type="InterPro" id="IPR027417">
    <property type="entry name" value="P-loop_NTPase"/>
</dbReference>
<dbReference type="Proteomes" id="UP001496720">
    <property type="component" value="Unassembled WGS sequence"/>
</dbReference>
<dbReference type="PANTHER" id="PTHR22674">
    <property type="entry name" value="NTPASE, KAP FAMILY P-LOOP DOMAIN-CONTAINING 1"/>
    <property type="match status" value="1"/>
</dbReference>
<dbReference type="SUPFAM" id="SSF52540">
    <property type="entry name" value="P-loop containing nucleoside triphosphate hydrolases"/>
    <property type="match status" value="1"/>
</dbReference>
<reference evidence="5 6" key="1">
    <citation type="submission" date="2024-06" db="EMBL/GenBank/DDBJ databases">
        <title>The Natural Products Discovery Center: Release of the First 8490 Sequenced Strains for Exploring Actinobacteria Biosynthetic Diversity.</title>
        <authorList>
            <person name="Kalkreuter E."/>
            <person name="Kautsar S.A."/>
            <person name="Yang D."/>
            <person name="Bader C.D."/>
            <person name="Teijaro C.N."/>
            <person name="Fluegel L."/>
            <person name="Davis C.M."/>
            <person name="Simpson J.R."/>
            <person name="Lauterbach L."/>
            <person name="Steele A.D."/>
            <person name="Gui C."/>
            <person name="Meng S."/>
            <person name="Li G."/>
            <person name="Viehrig K."/>
            <person name="Ye F."/>
            <person name="Su P."/>
            <person name="Kiefer A.F."/>
            <person name="Nichols A."/>
            <person name="Cepeda A.J."/>
            <person name="Yan W."/>
            <person name="Fan B."/>
            <person name="Jiang Y."/>
            <person name="Adhikari A."/>
            <person name="Zheng C.-J."/>
            <person name="Schuster L."/>
            <person name="Cowan T.M."/>
            <person name="Smanski M.J."/>
            <person name="Chevrette M.G."/>
            <person name="De Carvalho L.P.S."/>
            <person name="Shen B."/>
        </authorList>
    </citation>
    <scope>NUCLEOTIDE SEQUENCE [LARGE SCALE GENOMIC DNA]</scope>
    <source>
        <strain evidence="5 6">NPDC001615</strain>
    </source>
</reference>
<evidence type="ECO:0000313" key="6">
    <source>
        <dbReference type="Proteomes" id="UP001496720"/>
    </source>
</evidence>
<comment type="caution">
    <text evidence="5">The sequence shown here is derived from an EMBL/GenBank/DDBJ whole genome shotgun (WGS) entry which is preliminary data.</text>
</comment>
<evidence type="ECO:0000256" key="2">
    <source>
        <dbReference type="SAM" id="MobiDB-lite"/>
    </source>
</evidence>
<dbReference type="InterPro" id="IPR000595">
    <property type="entry name" value="cNMP-bd_dom"/>
</dbReference>
<dbReference type="Gene3D" id="3.40.50.2300">
    <property type="match status" value="1"/>
</dbReference>
<keyword evidence="6" id="KW-1185">Reference proteome</keyword>
<dbReference type="RefSeq" id="WP_352146163.1">
    <property type="nucleotide sequence ID" value="NZ_JBEOZY010000004.1"/>
</dbReference>
<dbReference type="PROSITE" id="PS50110">
    <property type="entry name" value="RESPONSE_REGULATORY"/>
    <property type="match status" value="1"/>
</dbReference>
<dbReference type="PROSITE" id="PS50042">
    <property type="entry name" value="CNMP_BINDING_3"/>
    <property type="match status" value="1"/>
</dbReference>
<dbReference type="InterPro" id="IPR001789">
    <property type="entry name" value="Sig_transdc_resp-reg_receiver"/>
</dbReference>
<accession>A0ABV1SQU4</accession>
<evidence type="ECO:0000259" key="3">
    <source>
        <dbReference type="PROSITE" id="PS50042"/>
    </source>
</evidence>
<protein>
    <submittedName>
        <fullName evidence="5">P-loop NTPase fold protein</fullName>
    </submittedName>
</protein>
<dbReference type="InterPro" id="IPR011646">
    <property type="entry name" value="KAP_P-loop"/>
</dbReference>
<dbReference type="SUPFAM" id="SSF52172">
    <property type="entry name" value="CheY-like"/>
    <property type="match status" value="1"/>
</dbReference>
<keyword evidence="1" id="KW-0597">Phosphoprotein</keyword>